<protein>
    <submittedName>
        <fullName evidence="1">Uncharacterized protein</fullName>
    </submittedName>
</protein>
<sequence length="102" mass="11726">MKTKMDDIQKDFINYIQCHDQQAINFSLQWLEHRTKKGTGRALLWDHYQSRPLRVIRARSTDVAVSYDGRWPPHTAATLANTVIDHSSPHPIEIVDASSLSK</sequence>
<proteinExistence type="predicted"/>
<dbReference type="EMBL" id="CADEBC010000608">
    <property type="protein sequence ID" value="CAB3259351.1"/>
    <property type="molecule type" value="Genomic_DNA"/>
</dbReference>
<name>A0A8S1BLB3_ARCPL</name>
<evidence type="ECO:0000313" key="2">
    <source>
        <dbReference type="Proteomes" id="UP000494106"/>
    </source>
</evidence>
<dbReference type="Proteomes" id="UP000494106">
    <property type="component" value="Unassembled WGS sequence"/>
</dbReference>
<accession>A0A8S1BLB3</accession>
<gene>
    <name evidence="1" type="ORF">APLA_LOCUS17049</name>
</gene>
<dbReference type="AlphaFoldDB" id="A0A8S1BLB3"/>
<reference evidence="1 2" key="1">
    <citation type="submission" date="2020-04" db="EMBL/GenBank/DDBJ databases">
        <authorList>
            <person name="Wallbank WR R."/>
            <person name="Pardo Diaz C."/>
            <person name="Kozak K."/>
            <person name="Martin S."/>
            <person name="Jiggins C."/>
            <person name="Moest M."/>
            <person name="Warren A I."/>
            <person name="Byers J.R.P. K."/>
            <person name="Montejo-Kovacevich G."/>
            <person name="Yen C E."/>
        </authorList>
    </citation>
    <scope>NUCLEOTIDE SEQUENCE [LARGE SCALE GENOMIC DNA]</scope>
</reference>
<keyword evidence="2" id="KW-1185">Reference proteome</keyword>
<evidence type="ECO:0000313" key="1">
    <source>
        <dbReference type="EMBL" id="CAB3259351.1"/>
    </source>
</evidence>
<comment type="caution">
    <text evidence="1">The sequence shown here is derived from an EMBL/GenBank/DDBJ whole genome shotgun (WGS) entry which is preliminary data.</text>
</comment>
<organism evidence="1 2">
    <name type="scientific">Arctia plantaginis</name>
    <name type="common">Wood tiger moth</name>
    <name type="synonym">Phalaena plantaginis</name>
    <dbReference type="NCBI Taxonomy" id="874455"/>
    <lineage>
        <taxon>Eukaryota</taxon>
        <taxon>Metazoa</taxon>
        <taxon>Ecdysozoa</taxon>
        <taxon>Arthropoda</taxon>
        <taxon>Hexapoda</taxon>
        <taxon>Insecta</taxon>
        <taxon>Pterygota</taxon>
        <taxon>Neoptera</taxon>
        <taxon>Endopterygota</taxon>
        <taxon>Lepidoptera</taxon>
        <taxon>Glossata</taxon>
        <taxon>Ditrysia</taxon>
        <taxon>Noctuoidea</taxon>
        <taxon>Erebidae</taxon>
        <taxon>Arctiinae</taxon>
        <taxon>Arctia</taxon>
    </lineage>
</organism>